<sequence length="65" mass="7533">MKAPNKVKEFRENLMMSKAELARKAGISVQTLNRIERGEVCRVDTQRKILEALNLKVDEKEKIFS</sequence>
<organism evidence="2">
    <name type="scientific">hydrothermal vent metagenome</name>
    <dbReference type="NCBI Taxonomy" id="652676"/>
    <lineage>
        <taxon>unclassified sequences</taxon>
        <taxon>metagenomes</taxon>
        <taxon>ecological metagenomes</taxon>
    </lineage>
</organism>
<accession>A0A3B1CM01</accession>
<protein>
    <recommendedName>
        <fullName evidence="1">HTH cro/C1-type domain-containing protein</fullName>
    </recommendedName>
</protein>
<feature type="domain" description="HTH cro/C1-type" evidence="1">
    <location>
        <begin position="7"/>
        <end position="60"/>
    </location>
</feature>
<evidence type="ECO:0000313" key="2">
    <source>
        <dbReference type="EMBL" id="VAX19895.1"/>
    </source>
</evidence>
<dbReference type="EMBL" id="UOGC01000099">
    <property type="protein sequence ID" value="VAX19895.1"/>
    <property type="molecule type" value="Genomic_DNA"/>
</dbReference>
<dbReference type="CDD" id="cd00093">
    <property type="entry name" value="HTH_XRE"/>
    <property type="match status" value="1"/>
</dbReference>
<evidence type="ECO:0000259" key="1">
    <source>
        <dbReference type="PROSITE" id="PS50943"/>
    </source>
</evidence>
<dbReference type="PROSITE" id="PS50943">
    <property type="entry name" value="HTH_CROC1"/>
    <property type="match status" value="1"/>
</dbReference>
<dbReference type="SUPFAM" id="SSF47413">
    <property type="entry name" value="lambda repressor-like DNA-binding domains"/>
    <property type="match status" value="1"/>
</dbReference>
<dbReference type="Pfam" id="PF01381">
    <property type="entry name" value="HTH_3"/>
    <property type="match status" value="1"/>
</dbReference>
<dbReference type="InterPro" id="IPR001387">
    <property type="entry name" value="Cro/C1-type_HTH"/>
</dbReference>
<dbReference type="Gene3D" id="1.10.260.40">
    <property type="entry name" value="lambda repressor-like DNA-binding domains"/>
    <property type="match status" value="1"/>
</dbReference>
<dbReference type="InterPro" id="IPR010982">
    <property type="entry name" value="Lambda_DNA-bd_dom_sf"/>
</dbReference>
<reference evidence="2" key="1">
    <citation type="submission" date="2018-06" db="EMBL/GenBank/DDBJ databases">
        <authorList>
            <person name="Zhirakovskaya E."/>
        </authorList>
    </citation>
    <scope>NUCLEOTIDE SEQUENCE</scope>
</reference>
<dbReference type="AlphaFoldDB" id="A0A3B1CM01"/>
<dbReference type="GO" id="GO:0003677">
    <property type="term" value="F:DNA binding"/>
    <property type="evidence" value="ECO:0007669"/>
    <property type="project" value="InterPro"/>
</dbReference>
<dbReference type="SMART" id="SM00530">
    <property type="entry name" value="HTH_XRE"/>
    <property type="match status" value="1"/>
</dbReference>
<gene>
    <name evidence="2" type="ORF">MNBD_NITROSPINAE01-1612</name>
</gene>
<proteinExistence type="predicted"/>
<name>A0A3B1CM01_9ZZZZ</name>